<proteinExistence type="predicted"/>
<comment type="caution">
    <text evidence="1">The sequence shown here is derived from an EMBL/GenBank/DDBJ whole genome shotgun (WGS) entry which is preliminary data.</text>
</comment>
<accession>A0ABS7U417</accession>
<evidence type="ECO:0000313" key="1">
    <source>
        <dbReference type="EMBL" id="MBZ5715021.1"/>
    </source>
</evidence>
<dbReference type="EMBL" id="JAIRAU010000055">
    <property type="protein sequence ID" value="MBZ5715021.1"/>
    <property type="molecule type" value="Genomic_DNA"/>
</dbReference>
<keyword evidence="2" id="KW-1185">Reference proteome</keyword>
<organism evidence="1 2">
    <name type="scientific">Nannocystis pusilla</name>
    <dbReference type="NCBI Taxonomy" id="889268"/>
    <lineage>
        <taxon>Bacteria</taxon>
        <taxon>Pseudomonadati</taxon>
        <taxon>Myxococcota</taxon>
        <taxon>Polyangia</taxon>
        <taxon>Nannocystales</taxon>
        <taxon>Nannocystaceae</taxon>
        <taxon>Nannocystis</taxon>
    </lineage>
</organism>
<evidence type="ECO:0000313" key="2">
    <source>
        <dbReference type="Proteomes" id="UP001139031"/>
    </source>
</evidence>
<dbReference type="Proteomes" id="UP001139031">
    <property type="component" value="Unassembled WGS sequence"/>
</dbReference>
<protein>
    <submittedName>
        <fullName evidence="1">Uncharacterized protein</fullName>
    </submittedName>
</protein>
<sequence length="64" mass="6843">MQSACDRRCPWCGQPLALVWVHGHGQCVRCGTNLEECCRGETAEVVGAPTPVSSSTAGRLQERG</sequence>
<name>A0ABS7U417_9BACT</name>
<gene>
    <name evidence="1" type="ORF">K7C98_37795</name>
</gene>
<dbReference type="RefSeq" id="WP_224196753.1">
    <property type="nucleotide sequence ID" value="NZ_JAIRAU010000055.1"/>
</dbReference>
<reference evidence="1" key="1">
    <citation type="submission" date="2021-08" db="EMBL/GenBank/DDBJ databases">
        <authorList>
            <person name="Stevens D.C."/>
        </authorList>
    </citation>
    <scope>NUCLEOTIDE SEQUENCE</scope>
    <source>
        <strain evidence="1">DSM 53165</strain>
    </source>
</reference>